<keyword evidence="1" id="KW-0614">Plasmid</keyword>
<evidence type="ECO:0000313" key="1">
    <source>
        <dbReference type="EMBL" id="MDZ5455011.1"/>
    </source>
</evidence>
<dbReference type="RefSeq" id="WP_322464111.1">
    <property type="nucleotide sequence ID" value="NZ_JAXOJX010000001.1"/>
</dbReference>
<evidence type="ECO:0000313" key="2">
    <source>
        <dbReference type="Proteomes" id="UP001293718"/>
    </source>
</evidence>
<dbReference type="EMBL" id="JAXOJX010000001">
    <property type="protein sequence ID" value="MDZ5455011.1"/>
    <property type="molecule type" value="Genomic_DNA"/>
</dbReference>
<dbReference type="Proteomes" id="UP001293718">
    <property type="component" value="Unassembled WGS sequence"/>
</dbReference>
<sequence length="136" mass="15039">MPSVELIESLARVQVYLKEICKVFFDTPLVVHVLGQPEVDKFKALIEQQDGFAALGLALCQAVSFNLKCEGFDPTIYLKLLDAMDGYLTARRSSPSATTELERLALLSRSLDLLVDVSEVLLHSERARQLVCGRAA</sequence>
<protein>
    <submittedName>
        <fullName evidence="1">Uncharacterized protein</fullName>
    </submittedName>
</protein>
<keyword evidence="2" id="KW-1185">Reference proteome</keyword>
<accession>A0ABU5I7D3</accession>
<comment type="caution">
    <text evidence="1">The sequence shown here is derived from an EMBL/GenBank/DDBJ whole genome shotgun (WGS) entry which is preliminary data.</text>
</comment>
<name>A0ABU5I7D3_9BURK</name>
<proteinExistence type="predicted"/>
<geneLocation type="plasmid" evidence="1">
    <name>unnamed</name>
</geneLocation>
<gene>
    <name evidence="1" type="ORF">SM757_00350</name>
</gene>
<organism evidence="1 2">
    <name type="scientific">Azohydromonas lata</name>
    <dbReference type="NCBI Taxonomy" id="45677"/>
    <lineage>
        <taxon>Bacteria</taxon>
        <taxon>Pseudomonadati</taxon>
        <taxon>Pseudomonadota</taxon>
        <taxon>Betaproteobacteria</taxon>
        <taxon>Burkholderiales</taxon>
        <taxon>Sphaerotilaceae</taxon>
        <taxon>Azohydromonas</taxon>
    </lineage>
</organism>
<reference evidence="1 2" key="1">
    <citation type="submission" date="2023-11" db="EMBL/GenBank/DDBJ databases">
        <title>Draft genome of Azohydromonas lata strain H1 (DSM1123), a polyhydroxyalkanoate producer.</title>
        <authorList>
            <person name="Traversa D."/>
            <person name="D'Addabbo P."/>
            <person name="Pazzani C."/>
            <person name="Manzari C."/>
            <person name="Chiara M."/>
            <person name="Scrascia M."/>
        </authorList>
    </citation>
    <scope>NUCLEOTIDE SEQUENCE [LARGE SCALE GENOMIC DNA]</scope>
    <source>
        <strain evidence="1 2">H1</strain>
        <plasmid evidence="1">unnamed</plasmid>
    </source>
</reference>